<comment type="caution">
    <text evidence="1">The sequence shown here is derived from an EMBL/GenBank/DDBJ whole genome shotgun (WGS) entry which is preliminary data.</text>
</comment>
<dbReference type="EMBL" id="JBAMIC010000024">
    <property type="protein sequence ID" value="KAK7090132.1"/>
    <property type="molecule type" value="Genomic_DNA"/>
</dbReference>
<sequence>MAEWTATCYRSSARQGVMVCWTRARLLVTTRKRDVTTERGKREARVIAQYNTLDSTVNVISEIVPRRTHGGQRSAGHISFSLFPRLLHFG</sequence>
<reference evidence="1 2" key="1">
    <citation type="submission" date="2024-02" db="EMBL/GenBank/DDBJ databases">
        <title>Chromosome-scale genome assembly of the rough periwinkle Littorina saxatilis.</title>
        <authorList>
            <person name="De Jode A."/>
            <person name="Faria R."/>
            <person name="Formenti G."/>
            <person name="Sims Y."/>
            <person name="Smith T.P."/>
            <person name="Tracey A."/>
            <person name="Wood J.M.D."/>
            <person name="Zagrodzka Z.B."/>
            <person name="Johannesson K."/>
            <person name="Butlin R.K."/>
            <person name="Leder E.H."/>
        </authorList>
    </citation>
    <scope>NUCLEOTIDE SEQUENCE [LARGE SCALE GENOMIC DNA]</scope>
    <source>
        <strain evidence="1">Snail1</strain>
        <tissue evidence="1">Muscle</tissue>
    </source>
</reference>
<dbReference type="AlphaFoldDB" id="A0AAN9ANG3"/>
<evidence type="ECO:0000313" key="2">
    <source>
        <dbReference type="Proteomes" id="UP001374579"/>
    </source>
</evidence>
<protein>
    <submittedName>
        <fullName evidence="1">Uncharacterized protein</fullName>
    </submittedName>
</protein>
<organism evidence="1 2">
    <name type="scientific">Littorina saxatilis</name>
    <dbReference type="NCBI Taxonomy" id="31220"/>
    <lineage>
        <taxon>Eukaryota</taxon>
        <taxon>Metazoa</taxon>
        <taxon>Spiralia</taxon>
        <taxon>Lophotrochozoa</taxon>
        <taxon>Mollusca</taxon>
        <taxon>Gastropoda</taxon>
        <taxon>Caenogastropoda</taxon>
        <taxon>Littorinimorpha</taxon>
        <taxon>Littorinoidea</taxon>
        <taxon>Littorinidae</taxon>
        <taxon>Littorina</taxon>
    </lineage>
</organism>
<proteinExistence type="predicted"/>
<name>A0AAN9ANG3_9CAEN</name>
<accession>A0AAN9ANG3</accession>
<gene>
    <name evidence="1" type="ORF">V1264_009973</name>
</gene>
<dbReference type="Proteomes" id="UP001374579">
    <property type="component" value="Unassembled WGS sequence"/>
</dbReference>
<keyword evidence="2" id="KW-1185">Reference proteome</keyword>
<evidence type="ECO:0000313" key="1">
    <source>
        <dbReference type="EMBL" id="KAK7090132.1"/>
    </source>
</evidence>